<sequence length="65" mass="7325">MFEIDRQVVGDPPQVCVEVSDIDTVEAYERREQTDVGLSELIFDQPVPPGKTFFQPVQNLEQASS</sequence>
<evidence type="ECO:0000313" key="1">
    <source>
        <dbReference type="EMBL" id="MET3792164.1"/>
    </source>
</evidence>
<evidence type="ECO:0000313" key="2">
    <source>
        <dbReference type="Proteomes" id="UP001549076"/>
    </source>
</evidence>
<comment type="caution">
    <text evidence="1">The sequence shown here is derived from an EMBL/GenBank/DDBJ whole genome shotgun (WGS) entry which is preliminary data.</text>
</comment>
<protein>
    <submittedName>
        <fullName evidence="1">Uncharacterized protein</fullName>
    </submittedName>
</protein>
<proteinExistence type="predicted"/>
<dbReference type="Proteomes" id="UP001549076">
    <property type="component" value="Unassembled WGS sequence"/>
</dbReference>
<reference evidence="1 2" key="1">
    <citation type="submission" date="2024-06" db="EMBL/GenBank/DDBJ databases">
        <title>Genomic Encyclopedia of Type Strains, Phase IV (KMG-IV): sequencing the most valuable type-strain genomes for metagenomic binning, comparative biology and taxonomic classification.</title>
        <authorList>
            <person name="Goeker M."/>
        </authorList>
    </citation>
    <scope>NUCLEOTIDE SEQUENCE [LARGE SCALE GENOMIC DNA]</scope>
    <source>
        <strain evidence="1 2">DSM 27865</strain>
    </source>
</reference>
<keyword evidence="2" id="KW-1185">Reference proteome</keyword>
<gene>
    <name evidence="1" type="ORF">ABID37_002379</name>
</gene>
<name>A0ABV2N079_9HYPH</name>
<dbReference type="EMBL" id="JBEPML010000007">
    <property type="protein sequence ID" value="MET3792164.1"/>
    <property type="molecule type" value="Genomic_DNA"/>
</dbReference>
<accession>A0ABV2N079</accession>
<organism evidence="1 2">
    <name type="scientific">Aquamicrobium terrae</name>
    <dbReference type="NCBI Taxonomy" id="1324945"/>
    <lineage>
        <taxon>Bacteria</taxon>
        <taxon>Pseudomonadati</taxon>
        <taxon>Pseudomonadota</taxon>
        <taxon>Alphaproteobacteria</taxon>
        <taxon>Hyphomicrobiales</taxon>
        <taxon>Phyllobacteriaceae</taxon>
        <taxon>Aquamicrobium</taxon>
    </lineage>
</organism>